<name>A0AAD7DYR9_MYCRO</name>
<sequence>MLAWTLLSLLIASVSAVPSTERSSGHPSRCDLSAATISLPSNQTVLVAPAQGPSYIGLAIGTQNYTCASTGTWTNVGAVAELFDVSCLYGTPEFPSLQEIAYTMWKFAPPNAGISEVIAFMQTFKAFFVLGQRPYNVIIHLHPYVGTGISPKWDFTSAALAGHPDAFVIAAKVGDIPAPTGPPDVDWLSLNNVQGNLATQVFRVDTVGGLPPASCTAGSPPIVIKYASTYCELQTSIST</sequence>
<keyword evidence="1" id="KW-0732">Signal</keyword>
<dbReference type="PANTHER" id="PTHR35567">
    <property type="entry name" value="MALATE DEHYDROGENASE (AFU_ORTHOLOGUE AFUA_2G13800)"/>
    <property type="match status" value="1"/>
</dbReference>
<protein>
    <recommendedName>
        <fullName evidence="4">Malate dehydrogenase</fullName>
    </recommendedName>
</protein>
<accession>A0AAD7DYR9</accession>
<dbReference type="PANTHER" id="PTHR35567:SF1">
    <property type="entry name" value="CONSERVED FUNGAL PROTEIN (AFU_ORTHOLOGUE AFUA_1G14230)"/>
    <property type="match status" value="1"/>
</dbReference>
<dbReference type="AlphaFoldDB" id="A0AAD7DYR9"/>
<evidence type="ECO:0000313" key="3">
    <source>
        <dbReference type="Proteomes" id="UP001221757"/>
    </source>
</evidence>
<dbReference type="Pfam" id="PF11937">
    <property type="entry name" value="DUF3455"/>
    <property type="match status" value="1"/>
</dbReference>
<dbReference type="EMBL" id="JARKIE010000018">
    <property type="protein sequence ID" value="KAJ7701078.1"/>
    <property type="molecule type" value="Genomic_DNA"/>
</dbReference>
<feature type="signal peptide" evidence="1">
    <location>
        <begin position="1"/>
        <end position="16"/>
    </location>
</feature>
<evidence type="ECO:0000256" key="1">
    <source>
        <dbReference type="SAM" id="SignalP"/>
    </source>
</evidence>
<keyword evidence="3" id="KW-1185">Reference proteome</keyword>
<comment type="caution">
    <text evidence="2">The sequence shown here is derived from an EMBL/GenBank/DDBJ whole genome shotgun (WGS) entry which is preliminary data.</text>
</comment>
<gene>
    <name evidence="2" type="ORF">B0H17DRAFT_924821</name>
</gene>
<dbReference type="InterPro" id="IPR021851">
    <property type="entry name" value="DUF3455"/>
</dbReference>
<organism evidence="2 3">
    <name type="scientific">Mycena rosella</name>
    <name type="common">Pink bonnet</name>
    <name type="synonym">Agaricus rosellus</name>
    <dbReference type="NCBI Taxonomy" id="1033263"/>
    <lineage>
        <taxon>Eukaryota</taxon>
        <taxon>Fungi</taxon>
        <taxon>Dikarya</taxon>
        <taxon>Basidiomycota</taxon>
        <taxon>Agaricomycotina</taxon>
        <taxon>Agaricomycetes</taxon>
        <taxon>Agaricomycetidae</taxon>
        <taxon>Agaricales</taxon>
        <taxon>Marasmiineae</taxon>
        <taxon>Mycenaceae</taxon>
        <taxon>Mycena</taxon>
    </lineage>
</organism>
<evidence type="ECO:0000313" key="2">
    <source>
        <dbReference type="EMBL" id="KAJ7701078.1"/>
    </source>
</evidence>
<feature type="chain" id="PRO_5042162341" description="Malate dehydrogenase" evidence="1">
    <location>
        <begin position="17"/>
        <end position="239"/>
    </location>
</feature>
<proteinExistence type="predicted"/>
<evidence type="ECO:0008006" key="4">
    <source>
        <dbReference type="Google" id="ProtNLM"/>
    </source>
</evidence>
<reference evidence="2" key="1">
    <citation type="submission" date="2023-03" db="EMBL/GenBank/DDBJ databases">
        <title>Massive genome expansion in bonnet fungi (Mycena s.s.) driven by repeated elements and novel gene families across ecological guilds.</title>
        <authorList>
            <consortium name="Lawrence Berkeley National Laboratory"/>
            <person name="Harder C.B."/>
            <person name="Miyauchi S."/>
            <person name="Viragh M."/>
            <person name="Kuo A."/>
            <person name="Thoen E."/>
            <person name="Andreopoulos B."/>
            <person name="Lu D."/>
            <person name="Skrede I."/>
            <person name="Drula E."/>
            <person name="Henrissat B."/>
            <person name="Morin E."/>
            <person name="Kohler A."/>
            <person name="Barry K."/>
            <person name="LaButti K."/>
            <person name="Morin E."/>
            <person name="Salamov A."/>
            <person name="Lipzen A."/>
            <person name="Mereny Z."/>
            <person name="Hegedus B."/>
            <person name="Baldrian P."/>
            <person name="Stursova M."/>
            <person name="Weitz H."/>
            <person name="Taylor A."/>
            <person name="Grigoriev I.V."/>
            <person name="Nagy L.G."/>
            <person name="Martin F."/>
            <person name="Kauserud H."/>
        </authorList>
    </citation>
    <scope>NUCLEOTIDE SEQUENCE</scope>
    <source>
        <strain evidence="2">CBHHK067</strain>
    </source>
</reference>
<dbReference type="Proteomes" id="UP001221757">
    <property type="component" value="Unassembled WGS sequence"/>
</dbReference>